<reference evidence="1" key="1">
    <citation type="journal article" date="2015" name="Nature">
        <title>Complex archaea that bridge the gap between prokaryotes and eukaryotes.</title>
        <authorList>
            <person name="Spang A."/>
            <person name="Saw J.H."/>
            <person name="Jorgensen S.L."/>
            <person name="Zaremba-Niedzwiedzka K."/>
            <person name="Martijn J."/>
            <person name="Lind A.E."/>
            <person name="van Eijk R."/>
            <person name="Schleper C."/>
            <person name="Guy L."/>
            <person name="Ettema T.J."/>
        </authorList>
    </citation>
    <scope>NUCLEOTIDE SEQUENCE</scope>
</reference>
<organism evidence="1">
    <name type="scientific">marine sediment metagenome</name>
    <dbReference type="NCBI Taxonomy" id="412755"/>
    <lineage>
        <taxon>unclassified sequences</taxon>
        <taxon>metagenomes</taxon>
        <taxon>ecological metagenomes</taxon>
    </lineage>
</organism>
<dbReference type="AlphaFoldDB" id="A0A0F9J685"/>
<name>A0A0F9J685_9ZZZZ</name>
<proteinExistence type="predicted"/>
<comment type="caution">
    <text evidence="1">The sequence shown here is derived from an EMBL/GenBank/DDBJ whole genome shotgun (WGS) entry which is preliminary data.</text>
</comment>
<gene>
    <name evidence="1" type="ORF">LCGC14_1569980</name>
</gene>
<dbReference type="EMBL" id="LAZR01012234">
    <property type="protein sequence ID" value="KKM27904.1"/>
    <property type="molecule type" value="Genomic_DNA"/>
</dbReference>
<feature type="non-terminal residue" evidence="1">
    <location>
        <position position="1"/>
    </location>
</feature>
<accession>A0A0F9J685</accession>
<protein>
    <submittedName>
        <fullName evidence="1">Uncharacterized protein</fullName>
    </submittedName>
</protein>
<sequence length="34" mass="3677">RLRLGQMGDAEAEEFAMSQLERVEAALTRARGGG</sequence>
<evidence type="ECO:0000313" key="1">
    <source>
        <dbReference type="EMBL" id="KKM27904.1"/>
    </source>
</evidence>